<protein>
    <submittedName>
        <fullName evidence="1">Uncharacterized protein</fullName>
    </submittedName>
</protein>
<keyword evidence="2" id="KW-1185">Reference proteome</keyword>
<dbReference type="EMBL" id="SRSC01000001">
    <property type="protein sequence ID" value="TGU74118.1"/>
    <property type="molecule type" value="Genomic_DNA"/>
</dbReference>
<sequence length="67" mass="7471">MRCTLFSPVVVFRSLTVMRQISGVPLKNCGCYINLSLALQQGVHLRHHAGCAFFLQHPPANMEEKAC</sequence>
<reference evidence="1 2" key="1">
    <citation type="submission" date="2019-04" db="EMBL/GenBank/DDBJ databases">
        <title>Geobacter oryzae sp. nov., ferric-reducing bacteria isolated from paddy soil.</title>
        <authorList>
            <person name="Xu Z."/>
            <person name="Masuda Y."/>
            <person name="Itoh H."/>
            <person name="Senoo K."/>
        </authorList>
    </citation>
    <scope>NUCLEOTIDE SEQUENCE [LARGE SCALE GENOMIC DNA]</scope>
    <source>
        <strain evidence="1 2">Red111</strain>
    </source>
</reference>
<dbReference type="AlphaFoldDB" id="A0A4S1CK68"/>
<evidence type="ECO:0000313" key="1">
    <source>
        <dbReference type="EMBL" id="TGU74118.1"/>
    </source>
</evidence>
<organism evidence="1 2">
    <name type="scientific">Geomonas terrae</name>
    <dbReference type="NCBI Taxonomy" id="2562681"/>
    <lineage>
        <taxon>Bacteria</taxon>
        <taxon>Pseudomonadati</taxon>
        <taxon>Thermodesulfobacteriota</taxon>
        <taxon>Desulfuromonadia</taxon>
        <taxon>Geobacterales</taxon>
        <taxon>Geobacteraceae</taxon>
        <taxon>Geomonas</taxon>
    </lineage>
</organism>
<dbReference type="RefSeq" id="WP_135868456.1">
    <property type="nucleotide sequence ID" value="NZ_SRSC01000001.1"/>
</dbReference>
<name>A0A4S1CK68_9BACT</name>
<gene>
    <name evidence="1" type="ORF">E4633_01220</name>
</gene>
<evidence type="ECO:0000313" key="2">
    <source>
        <dbReference type="Proteomes" id="UP000306416"/>
    </source>
</evidence>
<dbReference type="Proteomes" id="UP000306416">
    <property type="component" value="Unassembled WGS sequence"/>
</dbReference>
<proteinExistence type="predicted"/>
<accession>A0A4S1CK68</accession>
<comment type="caution">
    <text evidence="1">The sequence shown here is derived from an EMBL/GenBank/DDBJ whole genome shotgun (WGS) entry which is preliminary data.</text>
</comment>